<dbReference type="InterPro" id="IPR046349">
    <property type="entry name" value="C1-like_sf"/>
</dbReference>
<dbReference type="InterPro" id="IPR002219">
    <property type="entry name" value="PKC_DAG/PE"/>
</dbReference>
<dbReference type="Pfam" id="PF00130">
    <property type="entry name" value="C1_1"/>
    <property type="match status" value="1"/>
</dbReference>
<evidence type="ECO:0000259" key="9">
    <source>
        <dbReference type="PROSITE" id="PS50011"/>
    </source>
</evidence>
<evidence type="ECO:0000259" key="10">
    <source>
        <dbReference type="PROSITE" id="PS50021"/>
    </source>
</evidence>
<evidence type="ECO:0000256" key="6">
    <source>
        <dbReference type="ARBA" id="ARBA00022840"/>
    </source>
</evidence>
<dbReference type="PANTHER" id="PTHR48016:SF4">
    <property type="entry name" value="PROTEIN KINASE DOMAIN-CONTAINING PROTEIN"/>
    <property type="match status" value="1"/>
</dbReference>
<dbReference type="InterPro" id="IPR008271">
    <property type="entry name" value="Ser/Thr_kinase_AS"/>
</dbReference>
<dbReference type="SUPFAM" id="SSF47576">
    <property type="entry name" value="Calponin-homology domain, CH-domain"/>
    <property type="match status" value="1"/>
</dbReference>
<evidence type="ECO:0000256" key="8">
    <source>
        <dbReference type="SAM" id="MobiDB-lite"/>
    </source>
</evidence>
<dbReference type="InterPro" id="IPR011009">
    <property type="entry name" value="Kinase-like_dom_sf"/>
</dbReference>
<dbReference type="AlphaFoldDB" id="A0AAD5HAK9"/>
<feature type="region of interest" description="Disordered" evidence="8">
    <location>
        <begin position="320"/>
        <end position="390"/>
    </location>
</feature>
<keyword evidence="13" id="KW-1185">Reference proteome</keyword>
<keyword evidence="2" id="KW-0479">Metal-binding</keyword>
<feature type="compositionally biased region" description="Pro residues" evidence="8">
    <location>
        <begin position="322"/>
        <end position="339"/>
    </location>
</feature>
<feature type="domain" description="Protein kinase" evidence="9">
    <location>
        <begin position="405"/>
        <end position="656"/>
    </location>
</feature>
<feature type="compositionally biased region" description="Basic and acidic residues" evidence="8">
    <location>
        <begin position="190"/>
        <end position="204"/>
    </location>
</feature>
<keyword evidence="1" id="KW-0808">Transferase</keyword>
<dbReference type="PANTHER" id="PTHR48016">
    <property type="entry name" value="MAP KINASE KINASE KINASE SSK2-RELATED-RELATED"/>
    <property type="match status" value="1"/>
</dbReference>
<gene>
    <name evidence="12" type="ORF">K450DRAFT_262652</name>
</gene>
<dbReference type="Gene3D" id="3.30.60.20">
    <property type="match status" value="1"/>
</dbReference>
<keyword evidence="4" id="KW-0418">Kinase</keyword>
<dbReference type="Gene3D" id="1.10.510.10">
    <property type="entry name" value="Transferase(Phosphotransferase) domain 1"/>
    <property type="match status" value="1"/>
</dbReference>
<feature type="domain" description="Phorbol-ester/DAG-type" evidence="11">
    <location>
        <begin position="732"/>
        <end position="778"/>
    </location>
</feature>
<evidence type="ECO:0000259" key="11">
    <source>
        <dbReference type="PROSITE" id="PS50081"/>
    </source>
</evidence>
<dbReference type="InterPro" id="IPR017441">
    <property type="entry name" value="Protein_kinase_ATP_BS"/>
</dbReference>
<dbReference type="GO" id="GO:0046872">
    <property type="term" value="F:metal ion binding"/>
    <property type="evidence" value="ECO:0007669"/>
    <property type="project" value="UniProtKB-KW"/>
</dbReference>
<dbReference type="PROSITE" id="PS50011">
    <property type="entry name" value="PROTEIN_KINASE_DOM"/>
    <property type="match status" value="1"/>
</dbReference>
<reference evidence="12" key="1">
    <citation type="submission" date="2021-06" db="EMBL/GenBank/DDBJ databases">
        <authorList>
            <consortium name="DOE Joint Genome Institute"/>
            <person name="Mondo S.J."/>
            <person name="Amses K.R."/>
            <person name="Simmons D.R."/>
            <person name="Longcore J.E."/>
            <person name="Seto K."/>
            <person name="Alves G.H."/>
            <person name="Bonds A.E."/>
            <person name="Quandt C.A."/>
            <person name="Davis W.J."/>
            <person name="Chang Y."/>
            <person name="Letcher P.M."/>
            <person name="Powell M.J."/>
            <person name="Kuo A."/>
            <person name="Labutti K."/>
            <person name="Pangilinan J."/>
            <person name="Andreopoulos W."/>
            <person name="Tritt A."/>
            <person name="Riley R."/>
            <person name="Hundley H."/>
            <person name="Johnson J."/>
            <person name="Lipzen A."/>
            <person name="Barry K."/>
            <person name="Berbee M.L."/>
            <person name="Buchler N.E."/>
            <person name="Grigoriev I.V."/>
            <person name="Spatafora J.W."/>
            <person name="Stajich J.E."/>
            <person name="James T.Y."/>
        </authorList>
    </citation>
    <scope>NUCLEOTIDE SEQUENCE</scope>
    <source>
        <strain evidence="12">AG</strain>
    </source>
</reference>
<dbReference type="Proteomes" id="UP001206595">
    <property type="component" value="Unassembled WGS sequence"/>
</dbReference>
<feature type="region of interest" description="Disordered" evidence="8">
    <location>
        <begin position="125"/>
        <end position="262"/>
    </location>
</feature>
<sequence>MTGSMSVTAGSFDRLRIEQQKSNALAAKLFVEETLGQPLASNDLHRELKDGVILCSLLNKIQAGTVVHINKKDQAFVKMANISSFLQGASKLGLQNSELFQTVDLWEAKDMMAVVHTILSLSRLSNRRTEKRSKPPTDMHTYSWQSSPTTASRDGRRNTSHDLESDEKHSRWTRRHKKERSSTAPGSDYTRTDRKSQSRKEDSAKNYLDVRNIFGHTTKTAEPEELTTQPLQSYKGTERATSNSTPYSSSPVSPSLSDLASDDNLGPIVRWHSRRRSQVDSAYGSLNFLTDEKTLNEDDTSSVIQGMQQTLLEIRDVLNERPAPPPRQRTSPPPLPPLRIMPSKSSPTSRTTVLEVESKISHRKSRESVTGKSPRDLAPSPRSYQEPKREKVVLYDDEDNIKSQYQLGNCIGKGQFGVVYRALDIDTGHLYAIKRIKIEQEDEEDQEIMQEVELLKSMDHPNVVRYIGCVRSEKYLDVILEFVESGSLLSTLKSFGTFSENLVAAYTVKILLGLSYLHAKDVVHCDLKAANILTTKTGNVKLTDFGVSLNLNLKQVDKGEPVGTPNWMAPEIIDLQGACVKSDIWSLGCTIVEMYTGKPPYSDLISMSALYRIVEDDMPPLPNDISNPMRDFLVCCFQKDPRSRPSAVELLRHEWLATAFAAEGDVSRLWATENELSVNTLTSYTTRNLSDNCLPTQSEMDKESSPHHALNRINTRRGSLPARKIDPVHIVHHSFLKTTFEKPITCKVCEENIKKHGMFCEACAIVCHDKCRSLAPHCVNATRFADKERHQIPLPSIPNRIPSYRQSWSPYSATAATSSPNVSLLPTPKRPLNLRRRSRPESDNCIIS</sequence>
<feature type="region of interest" description="Disordered" evidence="8">
    <location>
        <begin position="815"/>
        <end position="848"/>
    </location>
</feature>
<evidence type="ECO:0000256" key="7">
    <source>
        <dbReference type="PROSITE-ProRule" id="PRU10141"/>
    </source>
</evidence>
<evidence type="ECO:0000256" key="2">
    <source>
        <dbReference type="ARBA" id="ARBA00022723"/>
    </source>
</evidence>
<dbReference type="InterPro" id="IPR050538">
    <property type="entry name" value="MAP_kinase_kinase_kinase"/>
</dbReference>
<dbReference type="InterPro" id="IPR003096">
    <property type="entry name" value="SM22_calponin"/>
</dbReference>
<dbReference type="PROSITE" id="PS50021">
    <property type="entry name" value="CH"/>
    <property type="match status" value="1"/>
</dbReference>
<evidence type="ECO:0000256" key="4">
    <source>
        <dbReference type="ARBA" id="ARBA00022777"/>
    </source>
</evidence>
<evidence type="ECO:0000313" key="12">
    <source>
        <dbReference type="EMBL" id="KAI8575253.1"/>
    </source>
</evidence>
<dbReference type="Pfam" id="PF00069">
    <property type="entry name" value="Pkinase"/>
    <property type="match status" value="1"/>
</dbReference>
<feature type="domain" description="Calponin-homology (CH)" evidence="10">
    <location>
        <begin position="21"/>
        <end position="126"/>
    </location>
</feature>
<reference evidence="12" key="2">
    <citation type="journal article" date="2022" name="Proc. Natl. Acad. Sci. U.S.A.">
        <title>Diploid-dominant life cycles characterize the early evolution of Fungi.</title>
        <authorList>
            <person name="Amses K.R."/>
            <person name="Simmons D.R."/>
            <person name="Longcore J.E."/>
            <person name="Mondo S.J."/>
            <person name="Seto K."/>
            <person name="Jeronimo G.H."/>
            <person name="Bonds A.E."/>
            <person name="Quandt C.A."/>
            <person name="Davis W.J."/>
            <person name="Chang Y."/>
            <person name="Federici B.A."/>
            <person name="Kuo A."/>
            <person name="LaButti K."/>
            <person name="Pangilinan J."/>
            <person name="Andreopoulos W."/>
            <person name="Tritt A."/>
            <person name="Riley R."/>
            <person name="Hundley H."/>
            <person name="Johnson J."/>
            <person name="Lipzen A."/>
            <person name="Barry K."/>
            <person name="Lang B.F."/>
            <person name="Cuomo C.A."/>
            <person name="Buchler N.E."/>
            <person name="Grigoriev I.V."/>
            <person name="Spatafora J.W."/>
            <person name="Stajich J.E."/>
            <person name="James T.Y."/>
        </authorList>
    </citation>
    <scope>NUCLEOTIDE SEQUENCE</scope>
    <source>
        <strain evidence="12">AG</strain>
    </source>
</reference>
<dbReference type="SMART" id="SM00033">
    <property type="entry name" value="CH"/>
    <property type="match status" value="1"/>
</dbReference>
<name>A0AAD5HAK9_UMBRA</name>
<dbReference type="Gene3D" id="1.10.418.10">
    <property type="entry name" value="Calponin-like domain"/>
    <property type="match status" value="1"/>
</dbReference>
<dbReference type="EMBL" id="MU620990">
    <property type="protein sequence ID" value="KAI8575253.1"/>
    <property type="molecule type" value="Genomic_DNA"/>
</dbReference>
<evidence type="ECO:0000313" key="13">
    <source>
        <dbReference type="Proteomes" id="UP001206595"/>
    </source>
</evidence>
<dbReference type="GO" id="GO:0004709">
    <property type="term" value="F:MAP kinase kinase kinase activity"/>
    <property type="evidence" value="ECO:0007669"/>
    <property type="project" value="TreeGrafter"/>
</dbReference>
<dbReference type="PRINTS" id="PR00888">
    <property type="entry name" value="SM22CALPONIN"/>
</dbReference>
<dbReference type="PROSITE" id="PS00479">
    <property type="entry name" value="ZF_DAG_PE_1"/>
    <property type="match status" value="1"/>
</dbReference>
<dbReference type="SMART" id="SM00220">
    <property type="entry name" value="S_TKc"/>
    <property type="match status" value="1"/>
</dbReference>
<feature type="compositionally biased region" description="Low complexity" evidence="8">
    <location>
        <begin position="240"/>
        <end position="262"/>
    </location>
</feature>
<feature type="compositionally biased region" description="Polar residues" evidence="8">
    <location>
        <begin position="215"/>
        <end position="235"/>
    </location>
</feature>
<evidence type="ECO:0000256" key="5">
    <source>
        <dbReference type="ARBA" id="ARBA00022833"/>
    </source>
</evidence>
<keyword evidence="3 7" id="KW-0547">Nucleotide-binding</keyword>
<dbReference type="SUPFAM" id="SSF57889">
    <property type="entry name" value="Cysteine-rich domain"/>
    <property type="match status" value="1"/>
</dbReference>
<dbReference type="GO" id="GO:0005737">
    <property type="term" value="C:cytoplasm"/>
    <property type="evidence" value="ECO:0007669"/>
    <property type="project" value="TreeGrafter"/>
</dbReference>
<dbReference type="PROSITE" id="PS00108">
    <property type="entry name" value="PROTEIN_KINASE_ST"/>
    <property type="match status" value="1"/>
</dbReference>
<dbReference type="PROSITE" id="PS00107">
    <property type="entry name" value="PROTEIN_KINASE_ATP"/>
    <property type="match status" value="1"/>
</dbReference>
<dbReference type="CDD" id="cd00029">
    <property type="entry name" value="C1"/>
    <property type="match status" value="1"/>
</dbReference>
<feature type="compositionally biased region" description="Polar residues" evidence="8">
    <location>
        <begin position="343"/>
        <end position="352"/>
    </location>
</feature>
<dbReference type="GO" id="GO:0005524">
    <property type="term" value="F:ATP binding"/>
    <property type="evidence" value="ECO:0007669"/>
    <property type="project" value="UniProtKB-UniRule"/>
</dbReference>
<dbReference type="GeneID" id="75917855"/>
<dbReference type="Pfam" id="PF00307">
    <property type="entry name" value="CH"/>
    <property type="match status" value="1"/>
</dbReference>
<dbReference type="InterPro" id="IPR036872">
    <property type="entry name" value="CH_dom_sf"/>
</dbReference>
<comment type="caution">
    <text evidence="12">The sequence shown here is derived from an EMBL/GenBank/DDBJ whole genome shotgun (WGS) entry which is preliminary data.</text>
</comment>
<dbReference type="InterPro" id="IPR000719">
    <property type="entry name" value="Prot_kinase_dom"/>
</dbReference>
<evidence type="ECO:0000256" key="1">
    <source>
        <dbReference type="ARBA" id="ARBA00022679"/>
    </source>
</evidence>
<evidence type="ECO:0000256" key="3">
    <source>
        <dbReference type="ARBA" id="ARBA00022741"/>
    </source>
</evidence>
<proteinExistence type="predicted"/>
<dbReference type="PROSITE" id="PS50081">
    <property type="entry name" value="ZF_DAG_PE_2"/>
    <property type="match status" value="1"/>
</dbReference>
<feature type="compositionally biased region" description="Polar residues" evidence="8">
    <location>
        <begin position="140"/>
        <end position="152"/>
    </location>
</feature>
<dbReference type="SUPFAM" id="SSF56112">
    <property type="entry name" value="Protein kinase-like (PK-like)"/>
    <property type="match status" value="1"/>
</dbReference>
<organism evidence="12 13">
    <name type="scientific">Umbelopsis ramanniana AG</name>
    <dbReference type="NCBI Taxonomy" id="1314678"/>
    <lineage>
        <taxon>Eukaryota</taxon>
        <taxon>Fungi</taxon>
        <taxon>Fungi incertae sedis</taxon>
        <taxon>Mucoromycota</taxon>
        <taxon>Mucoromycotina</taxon>
        <taxon>Umbelopsidomycetes</taxon>
        <taxon>Umbelopsidales</taxon>
        <taxon>Umbelopsidaceae</taxon>
        <taxon>Umbelopsis</taxon>
    </lineage>
</organism>
<protein>
    <submittedName>
        <fullName evidence="12">Uncharacterized protein</fullName>
    </submittedName>
</protein>
<dbReference type="RefSeq" id="XP_051440257.1">
    <property type="nucleotide sequence ID" value="XM_051592513.1"/>
</dbReference>
<accession>A0AAD5HAK9</accession>
<feature type="compositionally biased region" description="Basic and acidic residues" evidence="8">
    <location>
        <begin position="356"/>
        <end position="375"/>
    </location>
</feature>
<keyword evidence="5" id="KW-0862">Zinc</keyword>
<feature type="compositionally biased region" description="Basic and acidic residues" evidence="8">
    <location>
        <begin position="153"/>
        <end position="170"/>
    </location>
</feature>
<keyword evidence="6 7" id="KW-0067">ATP-binding</keyword>
<dbReference type="CDD" id="cd06627">
    <property type="entry name" value="STKc_Cdc7_like"/>
    <property type="match status" value="1"/>
</dbReference>
<dbReference type="InterPro" id="IPR001715">
    <property type="entry name" value="CH_dom"/>
</dbReference>
<dbReference type="SMART" id="SM00109">
    <property type="entry name" value="C1"/>
    <property type="match status" value="1"/>
</dbReference>
<feature type="binding site" evidence="7">
    <location>
        <position position="434"/>
    </location>
    <ligand>
        <name>ATP</name>
        <dbReference type="ChEBI" id="CHEBI:30616"/>
    </ligand>
</feature>